<keyword evidence="10" id="KW-1185">Reference proteome</keyword>
<evidence type="ECO:0000256" key="2">
    <source>
        <dbReference type="ARBA" id="ARBA00010718"/>
    </source>
</evidence>
<name>A0A979FQW8_HYAAZ</name>
<dbReference type="Proteomes" id="UP000694843">
    <property type="component" value="Unplaced"/>
</dbReference>
<dbReference type="InterPro" id="IPR018338">
    <property type="entry name" value="Carbonic_anhydrase_a-class_CS"/>
</dbReference>
<dbReference type="InterPro" id="IPR036398">
    <property type="entry name" value="CA_dom_sf"/>
</dbReference>
<dbReference type="GO" id="GO:0004089">
    <property type="term" value="F:carbonate dehydratase activity"/>
    <property type="evidence" value="ECO:0007669"/>
    <property type="project" value="UniProtKB-UniRule"/>
</dbReference>
<dbReference type="PROSITE" id="PS51144">
    <property type="entry name" value="ALPHA_CA_2"/>
    <property type="match status" value="1"/>
</dbReference>
<dbReference type="PROSITE" id="PS00162">
    <property type="entry name" value="ALPHA_CA_1"/>
    <property type="match status" value="1"/>
</dbReference>
<protein>
    <recommendedName>
        <fullName evidence="3 8">Carbonic anhydrase</fullName>
        <ecNumber evidence="3 8">4.2.1.1</ecNumber>
    </recommendedName>
</protein>
<evidence type="ECO:0000313" key="11">
    <source>
        <dbReference type="RefSeq" id="XP_047739038.1"/>
    </source>
</evidence>
<dbReference type="EC" id="4.2.1.1" evidence="3 8"/>
<dbReference type="GO" id="GO:0008270">
    <property type="term" value="F:zinc ion binding"/>
    <property type="evidence" value="ECO:0007669"/>
    <property type="project" value="UniProtKB-UniRule"/>
</dbReference>
<evidence type="ECO:0000256" key="6">
    <source>
        <dbReference type="ARBA" id="ARBA00023239"/>
    </source>
</evidence>
<dbReference type="SUPFAM" id="SSF51069">
    <property type="entry name" value="Carbonic anhydrase"/>
    <property type="match status" value="1"/>
</dbReference>
<dbReference type="Pfam" id="PF00194">
    <property type="entry name" value="Carb_anhydrase"/>
    <property type="match status" value="1"/>
</dbReference>
<dbReference type="CDD" id="cd00326">
    <property type="entry name" value="alpha_CA"/>
    <property type="match status" value="1"/>
</dbReference>
<sequence length="276" mass="30570">MGLLSIGRGDESRSYSYIEKDAWPQQFPLHCSRHRQSPINIVDSKTEVKFFGDLVYTNYEFPPVNLTATNNQQTLSLTVTSPRGLPLLSGGGLSGVYELTNVHFHWGRNDSQGSEHTIDGKRFPLEMHLVHKKQGLTPNAFLNDQQGLAVLSILFQVSPNGNAALGPILNVFPAIISGGKSAVVPRASALSALLPLNKQVFYRYRGSLTTPPCNQAVVWTVLAHTVPVSTAQLSQFRKLSNLRGTNLMDNFRNTQPLNGRTIYKSLNRRSSRQQLD</sequence>
<dbReference type="PANTHER" id="PTHR18952:SF265">
    <property type="entry name" value="CARBONIC ANHYDRASE"/>
    <property type="match status" value="1"/>
</dbReference>
<accession>A0A979FQW8</accession>
<gene>
    <name evidence="11" type="primary">LOC108668693</name>
</gene>
<keyword evidence="6 8" id="KW-0456">Lyase</keyword>
<dbReference type="InterPro" id="IPR001148">
    <property type="entry name" value="CA_dom"/>
</dbReference>
<comment type="cofactor">
    <cofactor evidence="8">
        <name>Zn(2+)</name>
        <dbReference type="ChEBI" id="CHEBI:29105"/>
    </cofactor>
</comment>
<evidence type="ECO:0000256" key="7">
    <source>
        <dbReference type="ARBA" id="ARBA00048348"/>
    </source>
</evidence>
<dbReference type="OrthoDB" id="429145at2759"/>
<comment type="function">
    <text evidence="1 8">Reversible hydration of carbon dioxide.</text>
</comment>
<dbReference type="GeneID" id="108668693"/>
<keyword evidence="5 8" id="KW-0862">Zinc</keyword>
<dbReference type="Gene3D" id="3.10.200.10">
    <property type="entry name" value="Alpha carbonic anhydrase"/>
    <property type="match status" value="1"/>
</dbReference>
<keyword evidence="4 8" id="KW-0479">Metal-binding</keyword>
<proteinExistence type="inferred from homology"/>
<organism evidence="10 11">
    <name type="scientific">Hyalella azteca</name>
    <name type="common">Amphipod</name>
    <dbReference type="NCBI Taxonomy" id="294128"/>
    <lineage>
        <taxon>Eukaryota</taxon>
        <taxon>Metazoa</taxon>
        <taxon>Ecdysozoa</taxon>
        <taxon>Arthropoda</taxon>
        <taxon>Crustacea</taxon>
        <taxon>Multicrustacea</taxon>
        <taxon>Malacostraca</taxon>
        <taxon>Eumalacostraca</taxon>
        <taxon>Peracarida</taxon>
        <taxon>Amphipoda</taxon>
        <taxon>Senticaudata</taxon>
        <taxon>Talitrida</taxon>
        <taxon>Talitroidea</taxon>
        <taxon>Hyalellidae</taxon>
        <taxon>Hyalella</taxon>
    </lineage>
</organism>
<evidence type="ECO:0000256" key="3">
    <source>
        <dbReference type="ARBA" id="ARBA00012925"/>
    </source>
</evidence>
<comment type="catalytic activity">
    <reaction evidence="7 8">
        <text>hydrogencarbonate + H(+) = CO2 + H2O</text>
        <dbReference type="Rhea" id="RHEA:10748"/>
        <dbReference type="ChEBI" id="CHEBI:15377"/>
        <dbReference type="ChEBI" id="CHEBI:15378"/>
        <dbReference type="ChEBI" id="CHEBI:16526"/>
        <dbReference type="ChEBI" id="CHEBI:17544"/>
        <dbReference type="EC" id="4.2.1.1"/>
    </reaction>
</comment>
<dbReference type="RefSeq" id="XP_047739038.1">
    <property type="nucleotide sequence ID" value="XM_047883082.1"/>
</dbReference>
<feature type="domain" description="Alpha-carbonic anhydrase" evidence="9">
    <location>
        <begin position="13"/>
        <end position="266"/>
    </location>
</feature>
<evidence type="ECO:0000256" key="8">
    <source>
        <dbReference type="RuleBase" id="RU367011"/>
    </source>
</evidence>
<dbReference type="InterPro" id="IPR023561">
    <property type="entry name" value="Carbonic_anhydrase_a-class"/>
</dbReference>
<evidence type="ECO:0000256" key="5">
    <source>
        <dbReference type="ARBA" id="ARBA00022833"/>
    </source>
</evidence>
<dbReference type="AlphaFoldDB" id="A0A979FQW8"/>
<dbReference type="OMA" id="IGPSEWH"/>
<evidence type="ECO:0000313" key="10">
    <source>
        <dbReference type="Proteomes" id="UP000694843"/>
    </source>
</evidence>
<evidence type="ECO:0000259" key="9">
    <source>
        <dbReference type="PROSITE" id="PS51144"/>
    </source>
</evidence>
<dbReference type="SMART" id="SM01057">
    <property type="entry name" value="Carb_anhydrase"/>
    <property type="match status" value="1"/>
</dbReference>
<dbReference type="PANTHER" id="PTHR18952">
    <property type="entry name" value="CARBONIC ANHYDRASE"/>
    <property type="match status" value="1"/>
</dbReference>
<evidence type="ECO:0000256" key="1">
    <source>
        <dbReference type="ARBA" id="ARBA00002904"/>
    </source>
</evidence>
<reference evidence="11" key="1">
    <citation type="submission" date="2025-08" db="UniProtKB">
        <authorList>
            <consortium name="RefSeq"/>
        </authorList>
    </citation>
    <scope>IDENTIFICATION</scope>
    <source>
        <tissue evidence="11">Whole organism</tissue>
    </source>
</reference>
<dbReference type="KEGG" id="hazt:108668693"/>
<dbReference type="GO" id="GO:0005886">
    <property type="term" value="C:plasma membrane"/>
    <property type="evidence" value="ECO:0007669"/>
    <property type="project" value="TreeGrafter"/>
</dbReference>
<comment type="similarity">
    <text evidence="2 8">Belongs to the alpha-carbonic anhydrase family.</text>
</comment>
<evidence type="ECO:0000256" key="4">
    <source>
        <dbReference type="ARBA" id="ARBA00022723"/>
    </source>
</evidence>